<gene>
    <name evidence="8" type="primary">nagZ</name>
    <name evidence="8" type="ORF">NCTC934_02080</name>
</gene>
<reference evidence="8 9" key="1">
    <citation type="submission" date="2018-12" db="EMBL/GenBank/DDBJ databases">
        <authorList>
            <consortium name="Pathogen Informatics"/>
        </authorList>
    </citation>
    <scope>NUCLEOTIDE SEQUENCE [LARGE SCALE GENOMIC DNA]</scope>
    <source>
        <strain evidence="8 9">NCTC934</strain>
    </source>
</reference>
<protein>
    <recommendedName>
        <fullName evidence="3">beta-N-acetylhexosaminidase</fullName>
        <ecNumber evidence="3">3.2.1.52</ecNumber>
    </recommendedName>
</protein>
<dbReference type="EMBL" id="LR134408">
    <property type="protein sequence ID" value="VEH73762.1"/>
    <property type="molecule type" value="Genomic_DNA"/>
</dbReference>
<feature type="region of interest" description="Disordered" evidence="6">
    <location>
        <begin position="46"/>
        <end position="79"/>
    </location>
</feature>
<keyword evidence="9" id="KW-1185">Reference proteome</keyword>
<name>A0ABY6TI97_9CORY</name>
<feature type="compositionally biased region" description="Low complexity" evidence="6">
    <location>
        <begin position="52"/>
        <end position="71"/>
    </location>
</feature>
<dbReference type="InterPro" id="IPR036962">
    <property type="entry name" value="Glyco_hydro_3_N_sf"/>
</dbReference>
<comment type="similarity">
    <text evidence="2">Belongs to the glycosyl hydrolase 3 family.</text>
</comment>
<evidence type="ECO:0000259" key="7">
    <source>
        <dbReference type="Pfam" id="PF00933"/>
    </source>
</evidence>
<keyword evidence="4 8" id="KW-0378">Hydrolase</keyword>
<evidence type="ECO:0000256" key="4">
    <source>
        <dbReference type="ARBA" id="ARBA00022801"/>
    </source>
</evidence>
<dbReference type="Gene3D" id="3.20.20.300">
    <property type="entry name" value="Glycoside hydrolase, family 3, N-terminal domain"/>
    <property type="match status" value="1"/>
</dbReference>
<dbReference type="SUPFAM" id="SSF51445">
    <property type="entry name" value="(Trans)glycosidases"/>
    <property type="match status" value="1"/>
</dbReference>
<accession>A0ABY6TI97</accession>
<proteinExistence type="inferred from homology"/>
<dbReference type="InterPro" id="IPR001764">
    <property type="entry name" value="Glyco_hydro_3_N"/>
</dbReference>
<evidence type="ECO:0000256" key="3">
    <source>
        <dbReference type="ARBA" id="ARBA00012663"/>
    </source>
</evidence>
<dbReference type="InterPro" id="IPR050226">
    <property type="entry name" value="NagZ_Beta-hexosaminidase"/>
</dbReference>
<evidence type="ECO:0000256" key="6">
    <source>
        <dbReference type="SAM" id="MobiDB-lite"/>
    </source>
</evidence>
<feature type="domain" description="Glycoside hydrolase family 3 N-terminal" evidence="7">
    <location>
        <begin position="105"/>
        <end position="393"/>
    </location>
</feature>
<dbReference type="PANTHER" id="PTHR30480:SF13">
    <property type="entry name" value="BETA-HEXOSAMINIDASE"/>
    <property type="match status" value="1"/>
</dbReference>
<dbReference type="Proteomes" id="UP000280707">
    <property type="component" value="Chromosome"/>
</dbReference>
<dbReference type="PANTHER" id="PTHR30480">
    <property type="entry name" value="BETA-HEXOSAMINIDASE-RELATED"/>
    <property type="match status" value="1"/>
</dbReference>
<evidence type="ECO:0000256" key="5">
    <source>
        <dbReference type="ARBA" id="ARBA00023295"/>
    </source>
</evidence>
<dbReference type="EC" id="3.2.1.52" evidence="3"/>
<evidence type="ECO:0000313" key="8">
    <source>
        <dbReference type="EMBL" id="VEH73762.1"/>
    </source>
</evidence>
<organism evidence="8 9">
    <name type="scientific">Corynebacterium segmentosum</name>
    <dbReference type="NCBI Taxonomy" id="43990"/>
    <lineage>
        <taxon>Bacteria</taxon>
        <taxon>Bacillati</taxon>
        <taxon>Actinomycetota</taxon>
        <taxon>Actinomycetes</taxon>
        <taxon>Mycobacteriales</taxon>
        <taxon>Corynebacteriaceae</taxon>
        <taxon>Corynebacterium</taxon>
    </lineage>
</organism>
<dbReference type="GO" id="GO:0004563">
    <property type="term" value="F:beta-N-acetylhexosaminidase activity"/>
    <property type="evidence" value="ECO:0007669"/>
    <property type="project" value="UniProtKB-EC"/>
</dbReference>
<dbReference type="Pfam" id="PF00933">
    <property type="entry name" value="Glyco_hydro_3"/>
    <property type="match status" value="1"/>
</dbReference>
<sequence>MSLVYPPPRTVREESCTLEGMTYSRIIVSLGLVAVLSACSNSASDEDKARESAAPASSSPGTSAPATEAAPAPAPAPAPEDIRATAASVLMPPATSYEDAKAKLEAGVGGIFIPSWADPGLLEEEGRNINALRAELGRDFEVAIDFEGGRVQRFSEILGQYPSAQQMAAENSPEQVEQLAGDIGKRLMDYGINVDFAPVLDVDGDGLEVVGDRAFSTDPAQAGDYGAAFARGLDAAGVKAVFKHFPGHGRASGDTHLAEAITPPLEELENHEFIPFRNAIPAAPNAALMMGHLAVPGLGDGQTPASILPEAYGLAREALQYDGTIYTDDIGGMAAISDSLPLADAVITSLAAGADMPLWSTEEDINAVIDAVVGAVDEGRLAPERLGDAARHVRDGDSD</sequence>
<dbReference type="InterPro" id="IPR017853">
    <property type="entry name" value="GH"/>
</dbReference>
<evidence type="ECO:0000256" key="2">
    <source>
        <dbReference type="ARBA" id="ARBA00005336"/>
    </source>
</evidence>
<evidence type="ECO:0000256" key="1">
    <source>
        <dbReference type="ARBA" id="ARBA00001231"/>
    </source>
</evidence>
<evidence type="ECO:0000313" key="9">
    <source>
        <dbReference type="Proteomes" id="UP000280707"/>
    </source>
</evidence>
<comment type="catalytic activity">
    <reaction evidence="1">
        <text>Hydrolysis of terminal non-reducing N-acetyl-D-hexosamine residues in N-acetyl-beta-D-hexosaminides.</text>
        <dbReference type="EC" id="3.2.1.52"/>
    </reaction>
</comment>
<keyword evidence="5 8" id="KW-0326">Glycosidase</keyword>